<dbReference type="Pfam" id="PF00059">
    <property type="entry name" value="Lectin_C"/>
    <property type="match status" value="2"/>
</dbReference>
<keyword evidence="3" id="KW-1185">Reference proteome</keyword>
<dbReference type="AlphaFoldDB" id="A0A553PES2"/>
<dbReference type="InterPro" id="IPR001304">
    <property type="entry name" value="C-type_lectin-like"/>
</dbReference>
<sequence>MNSNKHALKFNVQYSATCPPQNREYEGHHGDVHYWLPSNRISFYEANNACQDHGMVLANVSTFEKLHQVLAIANGSDSGPFWVGIYYPTDYSSCHNERCNFLFYDIMGKALNYSDLNVPIRANQTKTCLQLNSNGSISSQMCEKNLKAICEVDCGEKAECNQPNSGMVMQNGRWTGFLNLNDDNGKSFNGAKGQCQNMNSNLVYVKQLRDAWDLNYVAKIHGGHDREAYIGLDPSTFSEPCVRWSGCPGLKWLDGTPYEHKLVHWEVTTNGDTSVGCFIVKHFHAAKNEDEYKIIGVNDCHKIRSFLCVSSCLRNRCPIPRTLKNATNNWGRFDHFENDTVE</sequence>
<dbReference type="SMART" id="SM00034">
    <property type="entry name" value="CLECT"/>
    <property type="match status" value="2"/>
</dbReference>
<organism evidence="2 3">
    <name type="scientific">Tigriopus californicus</name>
    <name type="common">Marine copepod</name>
    <dbReference type="NCBI Taxonomy" id="6832"/>
    <lineage>
        <taxon>Eukaryota</taxon>
        <taxon>Metazoa</taxon>
        <taxon>Ecdysozoa</taxon>
        <taxon>Arthropoda</taxon>
        <taxon>Crustacea</taxon>
        <taxon>Multicrustacea</taxon>
        <taxon>Hexanauplia</taxon>
        <taxon>Copepoda</taxon>
        <taxon>Harpacticoida</taxon>
        <taxon>Harpacticidae</taxon>
        <taxon>Tigriopus</taxon>
    </lineage>
</organism>
<dbReference type="Gene3D" id="3.10.100.10">
    <property type="entry name" value="Mannose-Binding Protein A, subunit A"/>
    <property type="match status" value="2"/>
</dbReference>
<dbReference type="InterPro" id="IPR016186">
    <property type="entry name" value="C-type_lectin-like/link_sf"/>
</dbReference>
<reference evidence="2 3" key="1">
    <citation type="journal article" date="2018" name="Nat. Ecol. Evol.">
        <title>Genomic signatures of mitonuclear coevolution across populations of Tigriopus californicus.</title>
        <authorList>
            <person name="Barreto F.S."/>
            <person name="Watson E.T."/>
            <person name="Lima T.G."/>
            <person name="Willett C.S."/>
            <person name="Edmands S."/>
            <person name="Li W."/>
            <person name="Burton R.S."/>
        </authorList>
    </citation>
    <scope>NUCLEOTIDE SEQUENCE [LARGE SCALE GENOMIC DNA]</scope>
    <source>
        <strain evidence="2 3">San Diego</strain>
    </source>
</reference>
<evidence type="ECO:0000313" key="2">
    <source>
        <dbReference type="EMBL" id="TRY76178.1"/>
    </source>
</evidence>
<accession>A0A553PES2</accession>
<gene>
    <name evidence="2" type="ORF">TCAL_14744</name>
</gene>
<dbReference type="InterPro" id="IPR016187">
    <property type="entry name" value="CTDL_fold"/>
</dbReference>
<dbReference type="SUPFAM" id="SSF56436">
    <property type="entry name" value="C-type lectin-like"/>
    <property type="match status" value="2"/>
</dbReference>
<proteinExistence type="predicted"/>
<comment type="caution">
    <text evidence="2">The sequence shown here is derived from an EMBL/GenBank/DDBJ whole genome shotgun (WGS) entry which is preliminary data.</text>
</comment>
<feature type="domain" description="C-type lectin" evidence="1">
    <location>
        <begin position="29"/>
        <end position="151"/>
    </location>
</feature>
<dbReference type="Proteomes" id="UP000318571">
    <property type="component" value="Chromosome 5"/>
</dbReference>
<dbReference type="PROSITE" id="PS50041">
    <property type="entry name" value="C_TYPE_LECTIN_2"/>
    <property type="match status" value="1"/>
</dbReference>
<dbReference type="EMBL" id="VCGU01000004">
    <property type="protein sequence ID" value="TRY76178.1"/>
    <property type="molecule type" value="Genomic_DNA"/>
</dbReference>
<name>A0A553PES2_TIGCA</name>
<evidence type="ECO:0000313" key="3">
    <source>
        <dbReference type="Proteomes" id="UP000318571"/>
    </source>
</evidence>
<evidence type="ECO:0000259" key="1">
    <source>
        <dbReference type="PROSITE" id="PS50041"/>
    </source>
</evidence>
<protein>
    <recommendedName>
        <fullName evidence="1">C-type lectin domain-containing protein</fullName>
    </recommendedName>
</protein>
<dbReference type="CDD" id="cd00037">
    <property type="entry name" value="CLECT"/>
    <property type="match status" value="1"/>
</dbReference>